<dbReference type="GO" id="GO:0016758">
    <property type="term" value="F:hexosyltransferase activity"/>
    <property type="evidence" value="ECO:0007669"/>
    <property type="project" value="TreeGrafter"/>
</dbReference>
<dbReference type="AlphaFoldDB" id="A0A853BDG9"/>
<dbReference type="Gene3D" id="3.40.50.2000">
    <property type="entry name" value="Glycogen Phosphorylase B"/>
    <property type="match status" value="2"/>
</dbReference>
<keyword evidence="2 5" id="KW-0808">Transferase</keyword>
<comment type="caution">
    <text evidence="5">The sequence shown here is derived from an EMBL/GenBank/DDBJ whole genome shotgun (WGS) entry which is preliminary data.</text>
</comment>
<feature type="domain" description="Glycosyltransferase subfamily 4-like N-terminal" evidence="4">
    <location>
        <begin position="22"/>
        <end position="197"/>
    </location>
</feature>
<dbReference type="InterPro" id="IPR050194">
    <property type="entry name" value="Glycosyltransferase_grp1"/>
</dbReference>
<dbReference type="Pfam" id="PF00534">
    <property type="entry name" value="Glycos_transf_1"/>
    <property type="match status" value="1"/>
</dbReference>
<evidence type="ECO:0000313" key="5">
    <source>
        <dbReference type="EMBL" id="NYI92815.1"/>
    </source>
</evidence>
<dbReference type="PANTHER" id="PTHR45947:SF3">
    <property type="entry name" value="SULFOQUINOVOSYL TRANSFERASE SQD2"/>
    <property type="match status" value="1"/>
</dbReference>
<name>A0A853BDG9_9PSEU</name>
<dbReference type="RefSeq" id="WP_246339314.1">
    <property type="nucleotide sequence ID" value="NZ_JACCFK010000002.1"/>
</dbReference>
<evidence type="ECO:0000256" key="1">
    <source>
        <dbReference type="ARBA" id="ARBA00022676"/>
    </source>
</evidence>
<dbReference type="Proteomes" id="UP000549616">
    <property type="component" value="Unassembled WGS sequence"/>
</dbReference>
<evidence type="ECO:0000259" key="4">
    <source>
        <dbReference type="Pfam" id="PF13439"/>
    </source>
</evidence>
<organism evidence="5 6">
    <name type="scientific">Amycolatopsis endophytica</name>
    <dbReference type="NCBI Taxonomy" id="860233"/>
    <lineage>
        <taxon>Bacteria</taxon>
        <taxon>Bacillati</taxon>
        <taxon>Actinomycetota</taxon>
        <taxon>Actinomycetes</taxon>
        <taxon>Pseudonocardiales</taxon>
        <taxon>Pseudonocardiaceae</taxon>
        <taxon>Amycolatopsis</taxon>
    </lineage>
</organism>
<keyword evidence="6" id="KW-1185">Reference proteome</keyword>
<feature type="domain" description="Glycosyl transferase family 1" evidence="3">
    <location>
        <begin position="207"/>
        <end position="366"/>
    </location>
</feature>
<reference evidence="5 6" key="1">
    <citation type="submission" date="2020-07" db="EMBL/GenBank/DDBJ databases">
        <title>Sequencing the genomes of 1000 actinobacteria strains.</title>
        <authorList>
            <person name="Klenk H.-P."/>
        </authorList>
    </citation>
    <scope>NUCLEOTIDE SEQUENCE [LARGE SCALE GENOMIC DNA]</scope>
    <source>
        <strain evidence="5 6">DSM 104006</strain>
    </source>
</reference>
<proteinExistence type="predicted"/>
<sequence length="416" mass="44706">MKISMVSEHANPLAVLGEVDAGGQNLHVAELSAALCRQGHEVTVYTRRDDPAQPEKVRAPGGYRVVHVPAGPAKHLPKDELLPHMTEFGRYLARAWRRDTPDVVHTHFWMSGLAALLATRGTDIPVVQTFHALGAVKKRYQGAADTSPPERLQLERLIGKNASRVAATCSDEVFELARMGVPRSRMSIAPCGVDLDRFIPDGEVAPRGDRHRIVSVGRLVPRKGFATAIAALPTVPGAELVIAGGPGEGKLADDPEARRLRELAEKLGVADRVRLLGQVSRDEMPALLRSADLVVCTPWYEPFGIVPLEAMACGVPVVAAAVGGLIDTVVDGVTGELVPAQRPEALAVTMRRLLGDPAQREAYGIAGCDRARSRYSWDRIAIDVLRIYEKTFQDRAAGVPVVPDTAATLDAAGSRA</sequence>
<dbReference type="GO" id="GO:1901137">
    <property type="term" value="P:carbohydrate derivative biosynthetic process"/>
    <property type="evidence" value="ECO:0007669"/>
    <property type="project" value="UniProtKB-ARBA"/>
</dbReference>
<dbReference type="PANTHER" id="PTHR45947">
    <property type="entry name" value="SULFOQUINOVOSYL TRANSFERASE SQD2"/>
    <property type="match status" value="1"/>
</dbReference>
<dbReference type="SUPFAM" id="SSF53756">
    <property type="entry name" value="UDP-Glycosyltransferase/glycogen phosphorylase"/>
    <property type="match status" value="1"/>
</dbReference>
<dbReference type="InterPro" id="IPR001296">
    <property type="entry name" value="Glyco_trans_1"/>
</dbReference>
<dbReference type="Pfam" id="PF13439">
    <property type="entry name" value="Glyco_transf_4"/>
    <property type="match status" value="1"/>
</dbReference>
<evidence type="ECO:0000256" key="2">
    <source>
        <dbReference type="ARBA" id="ARBA00022679"/>
    </source>
</evidence>
<evidence type="ECO:0000313" key="6">
    <source>
        <dbReference type="Proteomes" id="UP000549616"/>
    </source>
</evidence>
<gene>
    <name evidence="5" type="ORF">HNR02_006190</name>
</gene>
<protein>
    <submittedName>
        <fullName evidence="5">Glycosyltransferase involved in cell wall biosynthesis</fullName>
    </submittedName>
</protein>
<evidence type="ECO:0000259" key="3">
    <source>
        <dbReference type="Pfam" id="PF00534"/>
    </source>
</evidence>
<dbReference type="InterPro" id="IPR028098">
    <property type="entry name" value="Glyco_trans_4-like_N"/>
</dbReference>
<accession>A0A853BDG9</accession>
<keyword evidence="1" id="KW-0328">Glycosyltransferase</keyword>
<dbReference type="EMBL" id="JACCFK010000002">
    <property type="protein sequence ID" value="NYI92815.1"/>
    <property type="molecule type" value="Genomic_DNA"/>
</dbReference>